<reference evidence="10" key="2">
    <citation type="submission" date="2020-09" db="EMBL/GenBank/DDBJ databases">
        <authorList>
            <person name="Sun Q."/>
            <person name="Ohkuma M."/>
        </authorList>
    </citation>
    <scope>NUCLEOTIDE SEQUENCE</scope>
    <source>
        <strain evidence="10">JCM 4386</strain>
    </source>
</reference>
<dbReference type="GO" id="GO:0022857">
    <property type="term" value="F:transmembrane transporter activity"/>
    <property type="evidence" value="ECO:0007669"/>
    <property type="project" value="InterPro"/>
</dbReference>
<evidence type="ECO:0000256" key="3">
    <source>
        <dbReference type="ARBA" id="ARBA00022448"/>
    </source>
</evidence>
<dbReference type="EMBL" id="BMTL01000015">
    <property type="protein sequence ID" value="GGR96743.1"/>
    <property type="molecule type" value="Genomic_DNA"/>
</dbReference>
<keyword evidence="3" id="KW-0813">Transport</keyword>
<evidence type="ECO:0000256" key="4">
    <source>
        <dbReference type="ARBA" id="ARBA00022475"/>
    </source>
</evidence>
<dbReference type="RefSeq" id="WP_229878186.1">
    <property type="nucleotide sequence ID" value="NZ_BMTL01000015.1"/>
</dbReference>
<feature type="transmembrane region" description="Helical" evidence="8">
    <location>
        <begin position="371"/>
        <end position="393"/>
    </location>
</feature>
<sequence>MDNSAEAAPGPADAAPALPTPRQAALAIAGVMAGMLLSALDQTVVSVALPSIVGELGGLERLPWVVTIYLVASMAVTPLWGKVSDLYGRRTVVQCAIGVFVVGSVLCGAAQSIWQLIVFRGIQGLGAGGLFVLALAVIADVVPPERRGRYQGMFGAVFGLSSVIGPLVGGWFTDGPGWRWIFLINVPVGVLALVATAVGLRIRSPQRRHTVDFAGAALVAGAVVCALLYLNWAGDAYGWAAPGSLLLAVGAVALAVLFVWAETRAAEPVIPMSLFRNPVFGVGALFGLLAGAAMFAGIVFLPLYFQAVMDMSSTRSGLAMLPAMFGLTFTSIASGQLISKNGRYKVFPVSGSALLVVTMLLLSRLTADTPYWQIGLYAFLFGAGIGLVMQPVITAVQNSVPPQDIGAATSAANFFQRMGSAVGVAVLGTVLTSRVTDRLTDVGQDAARAADQGVTALHRLPEPVRADALDGYARAMGDMFLVCVLLVGIALLVSLFLKEMPRRTEPAAEQPAQEAPAAG</sequence>
<dbReference type="InterPro" id="IPR036259">
    <property type="entry name" value="MFS_trans_sf"/>
</dbReference>
<dbReference type="PANTHER" id="PTHR23501:SF197">
    <property type="entry name" value="COMD"/>
    <property type="match status" value="1"/>
</dbReference>
<feature type="transmembrane region" description="Helical" evidence="8">
    <location>
        <begin position="61"/>
        <end position="80"/>
    </location>
</feature>
<dbReference type="GO" id="GO:0005886">
    <property type="term" value="C:plasma membrane"/>
    <property type="evidence" value="ECO:0007669"/>
    <property type="project" value="UniProtKB-SubCell"/>
</dbReference>
<evidence type="ECO:0000259" key="9">
    <source>
        <dbReference type="PROSITE" id="PS50850"/>
    </source>
</evidence>
<feature type="transmembrane region" description="Helical" evidence="8">
    <location>
        <begin position="479"/>
        <end position="497"/>
    </location>
</feature>
<evidence type="ECO:0000256" key="5">
    <source>
        <dbReference type="ARBA" id="ARBA00022692"/>
    </source>
</evidence>
<dbReference type="PROSITE" id="PS50850">
    <property type="entry name" value="MFS"/>
    <property type="match status" value="1"/>
</dbReference>
<dbReference type="InterPro" id="IPR011701">
    <property type="entry name" value="MFS"/>
</dbReference>
<keyword evidence="6 8" id="KW-1133">Transmembrane helix</keyword>
<protein>
    <recommendedName>
        <fullName evidence="9">Major facilitator superfamily (MFS) profile domain-containing protein</fullName>
    </recommendedName>
</protein>
<evidence type="ECO:0000256" key="7">
    <source>
        <dbReference type="ARBA" id="ARBA00023136"/>
    </source>
</evidence>
<feature type="transmembrane region" description="Helical" evidence="8">
    <location>
        <begin position="346"/>
        <end position="365"/>
    </location>
</feature>
<dbReference type="NCBIfam" id="TIGR00711">
    <property type="entry name" value="efflux_EmrB"/>
    <property type="match status" value="1"/>
</dbReference>
<feature type="transmembrane region" description="Helical" evidence="8">
    <location>
        <begin position="24"/>
        <end position="49"/>
    </location>
</feature>
<evidence type="ECO:0000256" key="8">
    <source>
        <dbReference type="SAM" id="Phobius"/>
    </source>
</evidence>
<evidence type="ECO:0000256" key="1">
    <source>
        <dbReference type="ARBA" id="ARBA00004651"/>
    </source>
</evidence>
<dbReference type="Gene3D" id="1.20.1720.10">
    <property type="entry name" value="Multidrug resistance protein D"/>
    <property type="match status" value="1"/>
</dbReference>
<feature type="transmembrane region" description="Helical" evidence="8">
    <location>
        <begin position="92"/>
        <end position="116"/>
    </location>
</feature>
<feature type="transmembrane region" description="Helical" evidence="8">
    <location>
        <begin position="154"/>
        <end position="172"/>
    </location>
</feature>
<evidence type="ECO:0000256" key="6">
    <source>
        <dbReference type="ARBA" id="ARBA00022989"/>
    </source>
</evidence>
<dbReference type="InterPro" id="IPR004638">
    <property type="entry name" value="EmrB-like"/>
</dbReference>
<dbReference type="Proteomes" id="UP000606194">
    <property type="component" value="Unassembled WGS sequence"/>
</dbReference>
<gene>
    <name evidence="10" type="ORF">GCM10010269_39500</name>
</gene>
<dbReference type="PRINTS" id="PR01036">
    <property type="entry name" value="TCRTETB"/>
</dbReference>
<feature type="transmembrane region" description="Helical" evidence="8">
    <location>
        <begin position="414"/>
        <end position="432"/>
    </location>
</feature>
<evidence type="ECO:0000313" key="11">
    <source>
        <dbReference type="Proteomes" id="UP000606194"/>
    </source>
</evidence>
<reference evidence="10" key="1">
    <citation type="journal article" date="2014" name="Int. J. Syst. Evol. Microbiol.">
        <title>Complete genome sequence of Corynebacterium casei LMG S-19264T (=DSM 44701T), isolated from a smear-ripened cheese.</title>
        <authorList>
            <consortium name="US DOE Joint Genome Institute (JGI-PGF)"/>
            <person name="Walter F."/>
            <person name="Albersmeier A."/>
            <person name="Kalinowski J."/>
            <person name="Ruckert C."/>
        </authorList>
    </citation>
    <scope>NUCLEOTIDE SEQUENCE</scope>
    <source>
        <strain evidence="10">JCM 4386</strain>
    </source>
</reference>
<dbReference type="Pfam" id="PF07690">
    <property type="entry name" value="MFS_1"/>
    <property type="match status" value="1"/>
</dbReference>
<dbReference type="SUPFAM" id="SSF103473">
    <property type="entry name" value="MFS general substrate transporter"/>
    <property type="match status" value="1"/>
</dbReference>
<feature type="transmembrane region" description="Helical" evidence="8">
    <location>
        <begin position="317"/>
        <end position="339"/>
    </location>
</feature>
<comment type="subcellular location">
    <subcellularLocation>
        <location evidence="1">Cell membrane</location>
        <topology evidence="1">Multi-pass membrane protein</topology>
    </subcellularLocation>
</comment>
<comment type="similarity">
    <text evidence="2">Belongs to the major facilitator superfamily. TCR/Tet family.</text>
</comment>
<dbReference type="FunFam" id="1.20.1720.10:FF:000004">
    <property type="entry name" value="EmrB/QacA family drug resistance transporter"/>
    <property type="match status" value="1"/>
</dbReference>
<keyword evidence="5 8" id="KW-0812">Transmembrane</keyword>
<dbReference type="CDD" id="cd17502">
    <property type="entry name" value="MFS_Azr1_MDR_like"/>
    <property type="match status" value="1"/>
</dbReference>
<keyword evidence="4" id="KW-1003">Cell membrane</keyword>
<keyword evidence="11" id="KW-1185">Reference proteome</keyword>
<evidence type="ECO:0000256" key="2">
    <source>
        <dbReference type="ARBA" id="ARBA00007520"/>
    </source>
</evidence>
<organism evidence="10 11">
    <name type="scientific">Streptomyces humidus</name>
    <dbReference type="NCBI Taxonomy" id="52259"/>
    <lineage>
        <taxon>Bacteria</taxon>
        <taxon>Bacillati</taxon>
        <taxon>Actinomycetota</taxon>
        <taxon>Actinomycetes</taxon>
        <taxon>Kitasatosporales</taxon>
        <taxon>Streptomycetaceae</taxon>
        <taxon>Streptomyces</taxon>
    </lineage>
</organism>
<feature type="transmembrane region" description="Helical" evidence="8">
    <location>
        <begin position="282"/>
        <end position="305"/>
    </location>
</feature>
<feature type="transmembrane region" description="Helical" evidence="8">
    <location>
        <begin position="178"/>
        <end position="199"/>
    </location>
</feature>
<proteinExistence type="inferred from homology"/>
<feature type="transmembrane region" description="Helical" evidence="8">
    <location>
        <begin position="236"/>
        <end position="261"/>
    </location>
</feature>
<dbReference type="InterPro" id="IPR020846">
    <property type="entry name" value="MFS_dom"/>
</dbReference>
<dbReference type="PANTHER" id="PTHR23501">
    <property type="entry name" value="MAJOR FACILITATOR SUPERFAMILY"/>
    <property type="match status" value="1"/>
</dbReference>
<name>A0A918FXR3_9ACTN</name>
<feature type="transmembrane region" description="Helical" evidence="8">
    <location>
        <begin position="122"/>
        <end position="142"/>
    </location>
</feature>
<evidence type="ECO:0000313" key="10">
    <source>
        <dbReference type="EMBL" id="GGR96743.1"/>
    </source>
</evidence>
<keyword evidence="7 8" id="KW-0472">Membrane</keyword>
<dbReference type="AlphaFoldDB" id="A0A918FXR3"/>
<comment type="caution">
    <text evidence="10">The sequence shown here is derived from an EMBL/GenBank/DDBJ whole genome shotgun (WGS) entry which is preliminary data.</text>
</comment>
<feature type="domain" description="Major facilitator superfamily (MFS) profile" evidence="9">
    <location>
        <begin position="27"/>
        <end position="502"/>
    </location>
</feature>
<feature type="transmembrane region" description="Helical" evidence="8">
    <location>
        <begin position="211"/>
        <end position="230"/>
    </location>
</feature>
<dbReference type="Gene3D" id="1.20.1250.20">
    <property type="entry name" value="MFS general substrate transporter like domains"/>
    <property type="match status" value="1"/>
</dbReference>
<accession>A0A918FXR3</accession>